<feature type="transmembrane region" description="Helical" evidence="2">
    <location>
        <begin position="61"/>
        <end position="80"/>
    </location>
</feature>
<feature type="transmembrane region" description="Helical" evidence="2">
    <location>
        <begin position="423"/>
        <end position="442"/>
    </location>
</feature>
<dbReference type="GO" id="GO:0008028">
    <property type="term" value="F:monocarboxylic acid transmembrane transporter activity"/>
    <property type="evidence" value="ECO:0007669"/>
    <property type="project" value="TreeGrafter"/>
</dbReference>
<dbReference type="Proteomes" id="UP000001070">
    <property type="component" value="Unassembled WGS sequence"/>
</dbReference>
<dbReference type="GO" id="GO:0097254">
    <property type="term" value="P:renal tubular secretion"/>
    <property type="evidence" value="ECO:0007669"/>
    <property type="project" value="EnsemblMetazoa"/>
</dbReference>
<dbReference type="OMA" id="CAVPWII"/>
<keyword evidence="2" id="KW-0812">Transmembrane</keyword>
<evidence type="ECO:0000259" key="3">
    <source>
        <dbReference type="PROSITE" id="PS50850"/>
    </source>
</evidence>
<evidence type="ECO:0000256" key="2">
    <source>
        <dbReference type="SAM" id="Phobius"/>
    </source>
</evidence>
<evidence type="ECO:0000313" key="5">
    <source>
        <dbReference type="Proteomes" id="UP000001070"/>
    </source>
</evidence>
<dbReference type="InterPro" id="IPR020846">
    <property type="entry name" value="MFS_dom"/>
</dbReference>
<comment type="subcellular location">
    <subcellularLocation>
        <location evidence="1">Membrane</location>
        <topology evidence="1">Multi-pass membrane protein</topology>
    </subcellularLocation>
</comment>
<dbReference type="AlphaFoldDB" id="B4JK08"/>
<dbReference type="Pfam" id="PF07690">
    <property type="entry name" value="MFS_1"/>
    <property type="match status" value="1"/>
</dbReference>
<dbReference type="PhylomeDB" id="B4JK08"/>
<reference evidence="4 5" key="1">
    <citation type="journal article" date="2007" name="Nature">
        <title>Evolution of genes and genomes on the Drosophila phylogeny.</title>
        <authorList>
            <consortium name="Drosophila 12 Genomes Consortium"/>
            <person name="Clark A.G."/>
            <person name="Eisen M.B."/>
            <person name="Smith D.R."/>
            <person name="Bergman C.M."/>
            <person name="Oliver B."/>
            <person name="Markow T.A."/>
            <person name="Kaufman T.C."/>
            <person name="Kellis M."/>
            <person name="Gelbart W."/>
            <person name="Iyer V.N."/>
            <person name="Pollard D.A."/>
            <person name="Sackton T.B."/>
            <person name="Larracuente A.M."/>
            <person name="Singh N.D."/>
            <person name="Abad J.P."/>
            <person name="Abt D.N."/>
            <person name="Adryan B."/>
            <person name="Aguade M."/>
            <person name="Akashi H."/>
            <person name="Anderson W.W."/>
            <person name="Aquadro C.F."/>
            <person name="Ardell D.H."/>
            <person name="Arguello R."/>
            <person name="Artieri C.G."/>
            <person name="Barbash D.A."/>
            <person name="Barker D."/>
            <person name="Barsanti P."/>
            <person name="Batterham P."/>
            <person name="Batzoglou S."/>
            <person name="Begun D."/>
            <person name="Bhutkar A."/>
            <person name="Blanco E."/>
            <person name="Bosak S.A."/>
            <person name="Bradley R.K."/>
            <person name="Brand A.D."/>
            <person name="Brent M.R."/>
            <person name="Brooks A.N."/>
            <person name="Brown R.H."/>
            <person name="Butlin R.K."/>
            <person name="Caggese C."/>
            <person name="Calvi B.R."/>
            <person name="Bernardo de Carvalho A."/>
            <person name="Caspi A."/>
            <person name="Castrezana S."/>
            <person name="Celniker S.E."/>
            <person name="Chang J.L."/>
            <person name="Chapple C."/>
            <person name="Chatterji S."/>
            <person name="Chinwalla A."/>
            <person name="Civetta A."/>
            <person name="Clifton S.W."/>
            <person name="Comeron J.M."/>
            <person name="Costello J.C."/>
            <person name="Coyne J.A."/>
            <person name="Daub J."/>
            <person name="David R.G."/>
            <person name="Delcher A.L."/>
            <person name="Delehaunty K."/>
            <person name="Do C.B."/>
            <person name="Ebling H."/>
            <person name="Edwards K."/>
            <person name="Eickbush T."/>
            <person name="Evans J.D."/>
            <person name="Filipski A."/>
            <person name="Findeiss S."/>
            <person name="Freyhult E."/>
            <person name="Fulton L."/>
            <person name="Fulton R."/>
            <person name="Garcia A.C."/>
            <person name="Gardiner A."/>
            <person name="Garfield D.A."/>
            <person name="Garvin B.E."/>
            <person name="Gibson G."/>
            <person name="Gilbert D."/>
            <person name="Gnerre S."/>
            <person name="Godfrey J."/>
            <person name="Good R."/>
            <person name="Gotea V."/>
            <person name="Gravely B."/>
            <person name="Greenberg A.J."/>
            <person name="Griffiths-Jones S."/>
            <person name="Gross S."/>
            <person name="Guigo R."/>
            <person name="Gustafson E.A."/>
            <person name="Haerty W."/>
            <person name="Hahn M.W."/>
            <person name="Halligan D.L."/>
            <person name="Halpern A.L."/>
            <person name="Halter G.M."/>
            <person name="Han M.V."/>
            <person name="Heger A."/>
            <person name="Hillier L."/>
            <person name="Hinrichs A.S."/>
            <person name="Holmes I."/>
            <person name="Hoskins R.A."/>
            <person name="Hubisz M.J."/>
            <person name="Hultmark D."/>
            <person name="Huntley M.A."/>
            <person name="Jaffe D.B."/>
            <person name="Jagadeeshan S."/>
            <person name="Jeck W.R."/>
            <person name="Johnson J."/>
            <person name="Jones C.D."/>
            <person name="Jordan W.C."/>
            <person name="Karpen G.H."/>
            <person name="Kataoka E."/>
            <person name="Keightley P.D."/>
            <person name="Kheradpour P."/>
            <person name="Kirkness E.F."/>
            <person name="Koerich L.B."/>
            <person name="Kristiansen K."/>
            <person name="Kudrna D."/>
            <person name="Kulathinal R.J."/>
            <person name="Kumar S."/>
            <person name="Kwok R."/>
            <person name="Lander E."/>
            <person name="Langley C.H."/>
            <person name="Lapoint R."/>
            <person name="Lazzaro B.P."/>
            <person name="Lee S.J."/>
            <person name="Levesque L."/>
            <person name="Li R."/>
            <person name="Lin C.F."/>
            <person name="Lin M.F."/>
            <person name="Lindblad-Toh K."/>
            <person name="Llopart A."/>
            <person name="Long M."/>
            <person name="Low L."/>
            <person name="Lozovsky E."/>
            <person name="Lu J."/>
            <person name="Luo M."/>
            <person name="Machado C.A."/>
            <person name="Makalowski W."/>
            <person name="Marzo M."/>
            <person name="Matsuda M."/>
            <person name="Matzkin L."/>
            <person name="McAllister B."/>
            <person name="McBride C.S."/>
            <person name="McKernan B."/>
            <person name="McKernan K."/>
            <person name="Mendez-Lago M."/>
            <person name="Minx P."/>
            <person name="Mollenhauer M.U."/>
            <person name="Montooth K."/>
            <person name="Mount S.M."/>
            <person name="Mu X."/>
            <person name="Myers E."/>
            <person name="Negre B."/>
            <person name="Newfeld S."/>
            <person name="Nielsen R."/>
            <person name="Noor M.A."/>
            <person name="O'Grady P."/>
            <person name="Pachter L."/>
            <person name="Papaceit M."/>
            <person name="Parisi M.J."/>
            <person name="Parisi M."/>
            <person name="Parts L."/>
            <person name="Pedersen J.S."/>
            <person name="Pesole G."/>
            <person name="Phillippy A.M."/>
            <person name="Ponting C.P."/>
            <person name="Pop M."/>
            <person name="Porcelli D."/>
            <person name="Powell J.R."/>
            <person name="Prohaska S."/>
            <person name="Pruitt K."/>
            <person name="Puig M."/>
            <person name="Quesneville H."/>
            <person name="Ram K.R."/>
            <person name="Rand D."/>
            <person name="Rasmussen M.D."/>
            <person name="Reed L.K."/>
            <person name="Reenan R."/>
            <person name="Reily A."/>
            <person name="Remington K.A."/>
            <person name="Rieger T.T."/>
            <person name="Ritchie M.G."/>
            <person name="Robin C."/>
            <person name="Rogers Y.H."/>
            <person name="Rohde C."/>
            <person name="Rozas J."/>
            <person name="Rubenfield M.J."/>
            <person name="Ruiz A."/>
            <person name="Russo S."/>
            <person name="Salzberg S.L."/>
            <person name="Sanchez-Gracia A."/>
            <person name="Saranga D.J."/>
            <person name="Sato H."/>
            <person name="Schaeffer S.W."/>
            <person name="Schatz M.C."/>
            <person name="Schlenke T."/>
            <person name="Schwartz R."/>
            <person name="Segarra C."/>
            <person name="Singh R.S."/>
            <person name="Sirot L."/>
            <person name="Sirota M."/>
            <person name="Sisneros N.B."/>
            <person name="Smith C.D."/>
            <person name="Smith T.F."/>
            <person name="Spieth J."/>
            <person name="Stage D.E."/>
            <person name="Stark A."/>
            <person name="Stephan W."/>
            <person name="Strausberg R.L."/>
            <person name="Strempel S."/>
            <person name="Sturgill D."/>
            <person name="Sutton G."/>
            <person name="Sutton G.G."/>
            <person name="Tao W."/>
            <person name="Teichmann S."/>
            <person name="Tobari Y.N."/>
            <person name="Tomimura Y."/>
            <person name="Tsolas J.M."/>
            <person name="Valente V.L."/>
            <person name="Venter E."/>
            <person name="Venter J.C."/>
            <person name="Vicario S."/>
            <person name="Vieira F.G."/>
            <person name="Vilella A.J."/>
            <person name="Villasante A."/>
            <person name="Walenz B."/>
            <person name="Wang J."/>
            <person name="Wasserman M."/>
            <person name="Watts T."/>
            <person name="Wilson D."/>
            <person name="Wilson R.K."/>
            <person name="Wing R.A."/>
            <person name="Wolfner M.F."/>
            <person name="Wong A."/>
            <person name="Wong G.K."/>
            <person name="Wu C.I."/>
            <person name="Wu G."/>
            <person name="Yamamoto D."/>
            <person name="Yang H.P."/>
            <person name="Yang S.P."/>
            <person name="Yorke J.A."/>
            <person name="Yoshida K."/>
            <person name="Zdobnov E."/>
            <person name="Zhang P."/>
            <person name="Zhang Y."/>
            <person name="Zimin A.V."/>
            <person name="Baldwin J."/>
            <person name="Abdouelleil A."/>
            <person name="Abdulkadir J."/>
            <person name="Abebe A."/>
            <person name="Abera B."/>
            <person name="Abreu J."/>
            <person name="Acer S.C."/>
            <person name="Aftuck L."/>
            <person name="Alexander A."/>
            <person name="An P."/>
            <person name="Anderson E."/>
            <person name="Anderson S."/>
            <person name="Arachi H."/>
            <person name="Azer M."/>
            <person name="Bachantsang P."/>
            <person name="Barry A."/>
            <person name="Bayul T."/>
            <person name="Berlin A."/>
            <person name="Bessette D."/>
            <person name="Bloom T."/>
            <person name="Blye J."/>
            <person name="Boguslavskiy L."/>
            <person name="Bonnet C."/>
            <person name="Boukhgalter B."/>
            <person name="Bourzgui I."/>
            <person name="Brown A."/>
            <person name="Cahill P."/>
            <person name="Channer S."/>
            <person name="Cheshatsang Y."/>
            <person name="Chuda L."/>
            <person name="Citroen M."/>
            <person name="Collymore A."/>
            <person name="Cooke P."/>
            <person name="Costello M."/>
            <person name="D'Aco K."/>
            <person name="Daza R."/>
            <person name="De Haan G."/>
            <person name="DeGray S."/>
            <person name="DeMaso C."/>
            <person name="Dhargay N."/>
            <person name="Dooley K."/>
            <person name="Dooley E."/>
            <person name="Doricent M."/>
            <person name="Dorje P."/>
            <person name="Dorjee K."/>
            <person name="Dupes A."/>
            <person name="Elong R."/>
            <person name="Falk J."/>
            <person name="Farina A."/>
            <person name="Faro S."/>
            <person name="Ferguson D."/>
            <person name="Fisher S."/>
            <person name="Foley C.D."/>
            <person name="Franke A."/>
            <person name="Friedrich D."/>
            <person name="Gadbois L."/>
            <person name="Gearin G."/>
            <person name="Gearin C.R."/>
            <person name="Giannoukos G."/>
            <person name="Goode T."/>
            <person name="Graham J."/>
            <person name="Grandbois E."/>
            <person name="Grewal S."/>
            <person name="Gyaltsen K."/>
            <person name="Hafez N."/>
            <person name="Hagos B."/>
            <person name="Hall J."/>
            <person name="Henson C."/>
            <person name="Hollinger A."/>
            <person name="Honan T."/>
            <person name="Huard M.D."/>
            <person name="Hughes L."/>
            <person name="Hurhula B."/>
            <person name="Husby M.E."/>
            <person name="Kamat A."/>
            <person name="Kanga B."/>
            <person name="Kashin S."/>
            <person name="Khazanovich D."/>
            <person name="Kisner P."/>
            <person name="Lance K."/>
            <person name="Lara M."/>
            <person name="Lee W."/>
            <person name="Lennon N."/>
            <person name="Letendre F."/>
            <person name="LeVine R."/>
            <person name="Lipovsky A."/>
            <person name="Liu X."/>
            <person name="Liu J."/>
            <person name="Liu S."/>
            <person name="Lokyitsang T."/>
            <person name="Lokyitsang Y."/>
            <person name="Lubonja R."/>
            <person name="Lui A."/>
            <person name="MacDonald P."/>
            <person name="Magnisalis V."/>
            <person name="Maru K."/>
            <person name="Matthews C."/>
            <person name="McCusker W."/>
            <person name="McDonough S."/>
            <person name="Mehta T."/>
            <person name="Meldrim J."/>
            <person name="Meneus L."/>
            <person name="Mihai O."/>
            <person name="Mihalev A."/>
            <person name="Mihova T."/>
            <person name="Mittelman R."/>
            <person name="Mlenga V."/>
            <person name="Montmayeur A."/>
            <person name="Mulrain L."/>
            <person name="Navidi A."/>
            <person name="Naylor J."/>
            <person name="Negash T."/>
            <person name="Nguyen T."/>
            <person name="Nguyen N."/>
            <person name="Nicol R."/>
            <person name="Norbu C."/>
            <person name="Norbu N."/>
            <person name="Novod N."/>
            <person name="O'Neill B."/>
            <person name="Osman S."/>
            <person name="Markiewicz E."/>
            <person name="Oyono O.L."/>
            <person name="Patti C."/>
            <person name="Phunkhang P."/>
            <person name="Pierre F."/>
            <person name="Priest M."/>
            <person name="Raghuraman S."/>
            <person name="Rege F."/>
            <person name="Reyes R."/>
            <person name="Rise C."/>
            <person name="Rogov P."/>
            <person name="Ross K."/>
            <person name="Ryan E."/>
            <person name="Settipalli S."/>
            <person name="Shea T."/>
            <person name="Sherpa N."/>
            <person name="Shi L."/>
            <person name="Shih D."/>
            <person name="Sparrow T."/>
            <person name="Spaulding J."/>
            <person name="Stalker J."/>
            <person name="Stange-Thomann N."/>
            <person name="Stavropoulos S."/>
            <person name="Stone C."/>
            <person name="Strader C."/>
            <person name="Tesfaye S."/>
            <person name="Thomson T."/>
            <person name="Thoulutsang Y."/>
            <person name="Thoulutsang D."/>
            <person name="Topham K."/>
            <person name="Topping I."/>
            <person name="Tsamla T."/>
            <person name="Vassiliev H."/>
            <person name="Vo A."/>
            <person name="Wangchuk T."/>
            <person name="Wangdi T."/>
            <person name="Weiand M."/>
            <person name="Wilkinson J."/>
            <person name="Wilson A."/>
            <person name="Yadav S."/>
            <person name="Young G."/>
            <person name="Yu Q."/>
            <person name="Zembek L."/>
            <person name="Zhong D."/>
            <person name="Zimmer A."/>
            <person name="Zwirko Z."/>
            <person name="Jaffe D.B."/>
            <person name="Alvarez P."/>
            <person name="Brockman W."/>
            <person name="Butler J."/>
            <person name="Chin C."/>
            <person name="Gnerre S."/>
            <person name="Grabherr M."/>
            <person name="Kleber M."/>
            <person name="Mauceli E."/>
            <person name="MacCallum I."/>
        </authorList>
    </citation>
    <scope>NUCLEOTIDE SEQUENCE [LARGE SCALE GENOMIC DNA]</scope>
    <source>
        <strain evidence="5">Tucson 15287-2541.00</strain>
    </source>
</reference>
<dbReference type="InParanoid" id="B4JK08"/>
<dbReference type="Gene3D" id="1.20.1250.20">
    <property type="entry name" value="MFS general substrate transporter like domains"/>
    <property type="match status" value="1"/>
</dbReference>
<feature type="transmembrane region" description="Helical" evidence="2">
    <location>
        <begin position="356"/>
        <end position="375"/>
    </location>
</feature>
<dbReference type="EMBL" id="CH916370">
    <property type="protein sequence ID" value="EDV99910.1"/>
    <property type="molecule type" value="Genomic_DNA"/>
</dbReference>
<feature type="transmembrane region" description="Helical" evidence="2">
    <location>
        <begin position="483"/>
        <end position="505"/>
    </location>
</feature>
<feature type="transmembrane region" description="Helical" evidence="2">
    <location>
        <begin position="21"/>
        <end position="41"/>
    </location>
</feature>
<evidence type="ECO:0000256" key="1">
    <source>
        <dbReference type="ARBA" id="ARBA00004141"/>
    </source>
</evidence>
<dbReference type="InterPro" id="IPR050327">
    <property type="entry name" value="Proton-linked_MCT"/>
</dbReference>
<protein>
    <submittedName>
        <fullName evidence="4">GH12137</fullName>
    </submittedName>
</protein>
<feature type="transmembrane region" description="Helical" evidence="2">
    <location>
        <begin position="92"/>
        <end position="110"/>
    </location>
</feature>
<dbReference type="CDD" id="cd17352">
    <property type="entry name" value="MFS_MCT_SLC16"/>
    <property type="match status" value="1"/>
</dbReference>
<keyword evidence="5" id="KW-1185">Reference proteome</keyword>
<proteinExistence type="predicted"/>
<dbReference type="PANTHER" id="PTHR11360:SF309">
    <property type="entry name" value="MONOCARBOXYLATE TRANSPORTER 7-LIKE PROTEIN"/>
    <property type="match status" value="1"/>
</dbReference>
<feature type="transmembrane region" description="Helical" evidence="2">
    <location>
        <begin position="116"/>
        <end position="136"/>
    </location>
</feature>
<dbReference type="InterPro" id="IPR036259">
    <property type="entry name" value="MFS_trans_sf"/>
</dbReference>
<dbReference type="SUPFAM" id="SSF103473">
    <property type="entry name" value="MFS general substrate transporter"/>
    <property type="match status" value="1"/>
</dbReference>
<dbReference type="PANTHER" id="PTHR11360">
    <property type="entry name" value="MONOCARBOXYLATE TRANSPORTER"/>
    <property type="match status" value="1"/>
</dbReference>
<dbReference type="OrthoDB" id="6499973at2759"/>
<evidence type="ECO:0000313" key="4">
    <source>
        <dbReference type="EMBL" id="EDV99910.1"/>
    </source>
</evidence>
<feature type="transmembrane region" description="Helical" evidence="2">
    <location>
        <begin position="148"/>
        <end position="169"/>
    </location>
</feature>
<dbReference type="HOGENOM" id="CLU_001265_59_2_1"/>
<accession>B4JK08</accession>
<keyword evidence="2" id="KW-1133">Transmembrane helix</keyword>
<dbReference type="PROSITE" id="PS50850">
    <property type="entry name" value="MFS"/>
    <property type="match status" value="1"/>
</dbReference>
<name>B4JK08_DROGR</name>
<feature type="transmembrane region" description="Helical" evidence="2">
    <location>
        <begin position="448"/>
        <end position="471"/>
    </location>
</feature>
<feature type="domain" description="Major facilitator superfamily (MFS) profile" evidence="3">
    <location>
        <begin position="25"/>
        <end position="540"/>
    </location>
</feature>
<dbReference type="KEGG" id="dgr:6565461"/>
<sequence>MTATALRPKLKSYQLVAPDGGWGILICIGMAMPFVSGLAALPSFGLVFGDFLKSIGAETSAIAVITSTFFCAMSFAGLFSGSLFRRYGLRPVGLAGGVLYFVGTAMQIFVTSTLQLTLAFSVLQGSGFGLIVPTSYTSFNDYFVKNRVMWMSFAQTLIGLGSMIYPIVMQKLLQWYGFRGCLLVLTAINAHAILGMLLMQPVKWHMRRIPLEEEEQPIQSPPVVVHVQPETPLQTIPELIFAPRPTNGDKQIVTDSLPVSNLASRRVSRIEEHSLNIISSRASSITSLGNWSGPIVVSDASPQMMHSLQTSRRQSVVSGGANPQQAIVDEKSTEVKRSCCGTIVDFLDLTLFKDPIYVNIVLGITFALYSDLSFFTIQPSYLFELGYTKAETANVIAIGAAADLLSRIFLAVTAIFIQVPARYIYLAGALFTVFARFGLGGITNFVGMASITAVLGFLRTWIHVPLPLVFADYLPKERYASGYGLFMFTQGNAMFLIGPIVGYIRDRTQDYLLVFNILNVFMAMCAVPWIIELLLVKFRRRNRIERNNVCEQTNDINNTMVR</sequence>
<feature type="transmembrane region" description="Helical" evidence="2">
    <location>
        <begin position="511"/>
        <end position="536"/>
    </location>
</feature>
<keyword evidence="2" id="KW-0472">Membrane</keyword>
<feature type="transmembrane region" description="Helical" evidence="2">
    <location>
        <begin position="175"/>
        <end position="198"/>
    </location>
</feature>
<dbReference type="InterPro" id="IPR011701">
    <property type="entry name" value="MFS"/>
</dbReference>
<feature type="transmembrane region" description="Helical" evidence="2">
    <location>
        <begin position="395"/>
        <end position="416"/>
    </location>
</feature>
<gene>
    <name evidence="4" type="primary">Dgri\GH12137</name>
    <name evidence="4" type="ORF">Dgri_GH12137</name>
</gene>
<organism evidence="5">
    <name type="scientific">Drosophila grimshawi</name>
    <name type="common">Hawaiian fruit fly</name>
    <name type="synonym">Idiomyia grimshawi</name>
    <dbReference type="NCBI Taxonomy" id="7222"/>
    <lineage>
        <taxon>Eukaryota</taxon>
        <taxon>Metazoa</taxon>
        <taxon>Ecdysozoa</taxon>
        <taxon>Arthropoda</taxon>
        <taxon>Hexapoda</taxon>
        <taxon>Insecta</taxon>
        <taxon>Pterygota</taxon>
        <taxon>Neoptera</taxon>
        <taxon>Endopterygota</taxon>
        <taxon>Diptera</taxon>
        <taxon>Brachycera</taxon>
        <taxon>Muscomorpha</taxon>
        <taxon>Ephydroidea</taxon>
        <taxon>Drosophilidae</taxon>
        <taxon>Drosophila</taxon>
        <taxon>Hawaiian Drosophila</taxon>
    </lineage>
</organism>
<dbReference type="GO" id="GO:0009636">
    <property type="term" value="P:response to toxic substance"/>
    <property type="evidence" value="ECO:0007669"/>
    <property type="project" value="EnsemblMetazoa"/>
</dbReference>
<dbReference type="GO" id="GO:0016020">
    <property type="term" value="C:membrane"/>
    <property type="evidence" value="ECO:0007669"/>
    <property type="project" value="UniProtKB-SubCell"/>
</dbReference>
<dbReference type="eggNOG" id="KOG2504">
    <property type="taxonomic scope" value="Eukaryota"/>
</dbReference>